<dbReference type="Pfam" id="PF11376">
    <property type="entry name" value="DUF3179"/>
    <property type="match status" value="1"/>
</dbReference>
<keyword evidence="1" id="KW-0732">Signal</keyword>
<proteinExistence type="predicted"/>
<evidence type="ECO:0000256" key="1">
    <source>
        <dbReference type="SAM" id="SignalP"/>
    </source>
</evidence>
<evidence type="ECO:0000313" key="2">
    <source>
        <dbReference type="EMBL" id="KPQ11313.1"/>
    </source>
</evidence>
<organism evidence="2 4">
    <name type="scientific">Saliniramus fredricksonii</name>
    <dbReference type="NCBI Taxonomy" id="1653334"/>
    <lineage>
        <taxon>Bacteria</taxon>
        <taxon>Pseudomonadati</taxon>
        <taxon>Pseudomonadota</taxon>
        <taxon>Alphaproteobacteria</taxon>
        <taxon>Hyphomicrobiales</taxon>
        <taxon>Salinarimonadaceae</taxon>
        <taxon>Saliniramus</taxon>
    </lineage>
</organism>
<accession>A0A0P8A1L3</accession>
<dbReference type="EMBL" id="LJSX01000008">
    <property type="protein sequence ID" value="KPQ11313.1"/>
    <property type="molecule type" value="Genomic_DNA"/>
</dbReference>
<dbReference type="STRING" id="1653334.GA0071312_3011"/>
<gene>
    <name evidence="3" type="ORF">GA0071312_3011</name>
    <name evidence="2" type="ORF">HLUCCO17_06670</name>
</gene>
<dbReference type="AlphaFoldDB" id="A0A0P8A1L3"/>
<comment type="caution">
    <text evidence="2">The sequence shown here is derived from an EMBL/GenBank/DDBJ whole genome shotgun (WGS) entry which is preliminary data.</text>
</comment>
<evidence type="ECO:0008006" key="6">
    <source>
        <dbReference type="Google" id="ProtNLM"/>
    </source>
</evidence>
<evidence type="ECO:0000313" key="4">
    <source>
        <dbReference type="Proteomes" id="UP000050497"/>
    </source>
</evidence>
<reference evidence="2 4" key="1">
    <citation type="submission" date="2015-09" db="EMBL/GenBank/DDBJ databases">
        <title>Identification and resolution of microdiversity through metagenomic sequencing of parallel consortia.</title>
        <authorList>
            <person name="Nelson W.C."/>
            <person name="Romine M.F."/>
            <person name="Lindemann S.R."/>
        </authorList>
    </citation>
    <scope>NUCLEOTIDE SEQUENCE [LARGE SCALE GENOMIC DNA]</scope>
    <source>
        <strain evidence="2">HL-109</strain>
    </source>
</reference>
<evidence type="ECO:0000313" key="3">
    <source>
        <dbReference type="EMBL" id="SCC82037.1"/>
    </source>
</evidence>
<dbReference type="RefSeq" id="WP_238947239.1">
    <property type="nucleotide sequence ID" value="NZ_FMBM01000002.1"/>
</dbReference>
<evidence type="ECO:0000313" key="5">
    <source>
        <dbReference type="Proteomes" id="UP000182800"/>
    </source>
</evidence>
<name>A0A0P8A1L3_9HYPH</name>
<sequence>MHHRSVQPMRFTTMRRLAIAAGLLAAVTCATITAASADPVAWEAAGWNTDFSRTEVPFSEIIPGGPPKDGIPAIDDPVFVTAREADRFSEREPVIEIMVEGLPPRAYPLSVLIWHEIVNDTIDARPLAITYCPLCNSAMVFERVLDGEPVEFGTTGLLRNSDLVMYDRRTESWWQQFTGEAIVGRHAGDRLVMVPSRTVAFADFRARHPDGDVLVPNDWSARAYGRNPYTGYDGRSGPYPLYTGALPANMEPMARVIVVRDGTDVRTMVTLAHLRNEGEIIVDDTRLTWREGVASVLDSASIGDGREVGAIAVRNTGDDAPLVHDITFAFVVQAFHPELPVLTGDGWVELEPDSR</sequence>
<dbReference type="Proteomes" id="UP000050497">
    <property type="component" value="Unassembled WGS sequence"/>
</dbReference>
<dbReference type="Proteomes" id="UP000182800">
    <property type="component" value="Unassembled WGS sequence"/>
</dbReference>
<feature type="signal peptide" evidence="1">
    <location>
        <begin position="1"/>
        <end position="37"/>
    </location>
</feature>
<dbReference type="PATRIC" id="fig|1653334.4.peg.2409"/>
<dbReference type="InterPro" id="IPR021516">
    <property type="entry name" value="DUF3179"/>
</dbReference>
<reference evidence="3 5" key="2">
    <citation type="submission" date="2016-08" db="EMBL/GenBank/DDBJ databases">
        <authorList>
            <person name="Varghese N."/>
            <person name="Submissions Spin"/>
        </authorList>
    </citation>
    <scope>NUCLEOTIDE SEQUENCE [LARGE SCALE GENOMIC DNA]</scope>
    <source>
        <strain evidence="3 5">HL-109</strain>
    </source>
</reference>
<keyword evidence="5" id="KW-1185">Reference proteome</keyword>
<dbReference type="EMBL" id="FMBM01000002">
    <property type="protein sequence ID" value="SCC82037.1"/>
    <property type="molecule type" value="Genomic_DNA"/>
</dbReference>
<feature type="chain" id="PRO_5006147598" description="DUF3179 domain-containing protein" evidence="1">
    <location>
        <begin position="38"/>
        <end position="355"/>
    </location>
</feature>
<protein>
    <recommendedName>
        <fullName evidence="6">DUF3179 domain-containing protein</fullName>
    </recommendedName>
</protein>